<keyword evidence="12" id="KW-1185">Reference proteome</keyword>
<dbReference type="AlphaFoldDB" id="A0A5C5ZT72"/>
<dbReference type="RefSeq" id="WP_315852742.1">
    <property type="nucleotide sequence ID" value="NZ_SJPQ01000001.1"/>
</dbReference>
<feature type="transmembrane region" description="Helical" evidence="9">
    <location>
        <begin position="365"/>
        <end position="386"/>
    </location>
</feature>
<dbReference type="GO" id="GO:0046872">
    <property type="term" value="F:metal ion binding"/>
    <property type="evidence" value="ECO:0007669"/>
    <property type="project" value="UniProtKB-KW"/>
</dbReference>
<feature type="domain" description="CBS" evidence="10">
    <location>
        <begin position="141"/>
        <end position="203"/>
    </location>
</feature>
<evidence type="ECO:0000256" key="7">
    <source>
        <dbReference type="ARBA" id="ARBA00023136"/>
    </source>
</evidence>
<evidence type="ECO:0000256" key="8">
    <source>
        <dbReference type="PROSITE-ProRule" id="PRU00703"/>
    </source>
</evidence>
<evidence type="ECO:0000259" key="10">
    <source>
        <dbReference type="PROSITE" id="PS51371"/>
    </source>
</evidence>
<dbReference type="InterPro" id="IPR006669">
    <property type="entry name" value="MgtE_transporter"/>
</dbReference>
<dbReference type="EMBL" id="SJPQ01000001">
    <property type="protein sequence ID" value="TWT90011.1"/>
    <property type="molecule type" value="Genomic_DNA"/>
</dbReference>
<comment type="caution">
    <text evidence="9">Lacks conserved residue(s) required for the propagation of feature annotation.</text>
</comment>
<feature type="transmembrane region" description="Helical" evidence="9">
    <location>
        <begin position="449"/>
        <end position="472"/>
    </location>
</feature>
<accession>A0A5C5ZT72</accession>
<keyword evidence="7 9" id="KW-0472">Membrane</keyword>
<evidence type="ECO:0000256" key="9">
    <source>
        <dbReference type="RuleBase" id="RU362011"/>
    </source>
</evidence>
<evidence type="ECO:0000256" key="3">
    <source>
        <dbReference type="ARBA" id="ARBA00022448"/>
    </source>
</evidence>
<dbReference type="SUPFAM" id="SSF54631">
    <property type="entry name" value="CBS-domain pair"/>
    <property type="match status" value="1"/>
</dbReference>
<dbReference type="Gene3D" id="1.10.357.20">
    <property type="entry name" value="SLC41 divalent cation transporters, integral membrane domain"/>
    <property type="match status" value="1"/>
</dbReference>
<dbReference type="GO" id="GO:0015095">
    <property type="term" value="F:magnesium ion transmembrane transporter activity"/>
    <property type="evidence" value="ECO:0007669"/>
    <property type="project" value="UniProtKB-UniRule"/>
</dbReference>
<dbReference type="InterPro" id="IPR006668">
    <property type="entry name" value="Mg_transptr_MgtE_intracell_dom"/>
</dbReference>
<organism evidence="11 12">
    <name type="scientific">Pseudobythopirellula maris</name>
    <dbReference type="NCBI Taxonomy" id="2527991"/>
    <lineage>
        <taxon>Bacteria</taxon>
        <taxon>Pseudomonadati</taxon>
        <taxon>Planctomycetota</taxon>
        <taxon>Planctomycetia</taxon>
        <taxon>Pirellulales</taxon>
        <taxon>Lacipirellulaceae</taxon>
        <taxon>Pseudobythopirellula</taxon>
    </lineage>
</organism>
<evidence type="ECO:0000256" key="5">
    <source>
        <dbReference type="ARBA" id="ARBA00022842"/>
    </source>
</evidence>
<dbReference type="SMART" id="SM00116">
    <property type="entry name" value="CBS"/>
    <property type="match status" value="2"/>
</dbReference>
<comment type="caution">
    <text evidence="11">The sequence shown here is derived from an EMBL/GenBank/DDBJ whole genome shotgun (WGS) entry which is preliminary data.</text>
</comment>
<keyword evidence="6 9" id="KW-1133">Transmembrane helix</keyword>
<dbReference type="SUPFAM" id="SSF161093">
    <property type="entry name" value="MgtE membrane domain-like"/>
    <property type="match status" value="1"/>
</dbReference>
<evidence type="ECO:0000256" key="6">
    <source>
        <dbReference type="ARBA" id="ARBA00022989"/>
    </source>
</evidence>
<evidence type="ECO:0000256" key="1">
    <source>
        <dbReference type="ARBA" id="ARBA00004141"/>
    </source>
</evidence>
<dbReference type="PANTHER" id="PTHR43773:SF1">
    <property type="entry name" value="MAGNESIUM TRANSPORTER MGTE"/>
    <property type="match status" value="1"/>
</dbReference>
<dbReference type="PANTHER" id="PTHR43773">
    <property type="entry name" value="MAGNESIUM TRANSPORTER MGTE"/>
    <property type="match status" value="1"/>
</dbReference>
<dbReference type="SUPFAM" id="SSF158791">
    <property type="entry name" value="MgtE N-terminal domain-like"/>
    <property type="match status" value="1"/>
</dbReference>
<dbReference type="PROSITE" id="PS51371">
    <property type="entry name" value="CBS"/>
    <property type="match status" value="2"/>
</dbReference>
<name>A0A5C5ZT72_9BACT</name>
<evidence type="ECO:0000256" key="2">
    <source>
        <dbReference type="ARBA" id="ARBA00009749"/>
    </source>
</evidence>
<protein>
    <recommendedName>
        <fullName evidence="9">Magnesium transporter MgtE</fullName>
    </recommendedName>
</protein>
<feature type="domain" description="CBS" evidence="10">
    <location>
        <begin position="207"/>
        <end position="263"/>
    </location>
</feature>
<dbReference type="Gene3D" id="1.25.60.10">
    <property type="entry name" value="MgtE N-terminal domain-like"/>
    <property type="match status" value="1"/>
</dbReference>
<dbReference type="GO" id="GO:0005886">
    <property type="term" value="C:plasma membrane"/>
    <property type="evidence" value="ECO:0007669"/>
    <property type="project" value="UniProtKB-SubCell"/>
</dbReference>
<keyword evidence="8" id="KW-0129">CBS domain</keyword>
<feature type="transmembrane region" description="Helical" evidence="9">
    <location>
        <begin position="413"/>
        <end position="437"/>
    </location>
</feature>
<dbReference type="InterPro" id="IPR006667">
    <property type="entry name" value="SLC41_membr_dom"/>
</dbReference>
<dbReference type="InterPro" id="IPR038076">
    <property type="entry name" value="MgtE_N_sf"/>
</dbReference>
<comment type="similarity">
    <text evidence="2 9">Belongs to the SLC41A transporter family.</text>
</comment>
<dbReference type="Pfam" id="PF03448">
    <property type="entry name" value="MgtE_N"/>
    <property type="match status" value="1"/>
</dbReference>
<dbReference type="Proteomes" id="UP000315440">
    <property type="component" value="Unassembled WGS sequence"/>
</dbReference>
<keyword evidence="9" id="KW-0479">Metal-binding</keyword>
<sequence>MLLNTLYLPELREMIASDDREGLRDFCGALHPARVAEFMEGLDAQESWRVLLAADPELQTELFGYLDPQKQTEVVHNVAEAGDQQAISRLVVDMPADDRVDLLYRVDNSVVDELLPLFPRDDRHETLRLLEFPEGTAGSKMTTEVAKLSEKLTVREALEEIAHQSEDLETIFYLYVVDEGGRLQGLVSARQLVVHFRKPDTPIAELMQRDVVTVRANDDQEAVAEKVAAYDFLAIPVVDDERKLLGIITHDDIIDVLRAEATEDAHLAVGVAPLEGGYLDTHWFTLAWKRGMWLAILFFAALLTALALRNYEGDFQKAAWLVLFIPLVISSGGNSGSQSATLVIRGLTDGDVRLGDWRRVLKRELVMGLCLGTTLATAGYFCAVLLTRSALPEGADAVAIAAESPPPTMGEVLVVPITLLLVVLCGTLSGGVLPLVFQRLGLDPALMSNALVAGIIDIAGIIIYMTVAVWMVSGLG</sequence>
<comment type="function">
    <text evidence="9">Acts as a magnesium transporter.</text>
</comment>
<dbReference type="Pfam" id="PF00571">
    <property type="entry name" value="CBS"/>
    <property type="match status" value="2"/>
</dbReference>
<reference evidence="11 12" key="1">
    <citation type="submission" date="2019-02" db="EMBL/GenBank/DDBJ databases">
        <title>Deep-cultivation of Planctomycetes and their phenomic and genomic characterization uncovers novel biology.</title>
        <authorList>
            <person name="Wiegand S."/>
            <person name="Jogler M."/>
            <person name="Boedeker C."/>
            <person name="Pinto D."/>
            <person name="Vollmers J."/>
            <person name="Rivas-Marin E."/>
            <person name="Kohn T."/>
            <person name="Peeters S.H."/>
            <person name="Heuer A."/>
            <person name="Rast P."/>
            <person name="Oberbeckmann S."/>
            <person name="Bunk B."/>
            <person name="Jeske O."/>
            <person name="Meyerdierks A."/>
            <person name="Storesund J.E."/>
            <person name="Kallscheuer N."/>
            <person name="Luecker S."/>
            <person name="Lage O.M."/>
            <person name="Pohl T."/>
            <person name="Merkel B.J."/>
            <person name="Hornburger P."/>
            <person name="Mueller R.-W."/>
            <person name="Bruemmer F."/>
            <person name="Labrenz M."/>
            <person name="Spormann A.M."/>
            <person name="Op Den Camp H."/>
            <person name="Overmann J."/>
            <person name="Amann R."/>
            <person name="Jetten M.S.M."/>
            <person name="Mascher T."/>
            <person name="Medema M.H."/>
            <person name="Devos D.P."/>
            <person name="Kaster A.-K."/>
            <person name="Ovreas L."/>
            <person name="Rohde M."/>
            <person name="Galperin M.Y."/>
            <person name="Jogler C."/>
        </authorList>
    </citation>
    <scope>NUCLEOTIDE SEQUENCE [LARGE SCALE GENOMIC DNA]</scope>
    <source>
        <strain evidence="11 12">Mal64</strain>
    </source>
</reference>
<keyword evidence="9" id="KW-1003">Cell membrane</keyword>
<dbReference type="SMART" id="SM00924">
    <property type="entry name" value="MgtE_N"/>
    <property type="match status" value="1"/>
</dbReference>
<evidence type="ECO:0000313" key="11">
    <source>
        <dbReference type="EMBL" id="TWT90011.1"/>
    </source>
</evidence>
<keyword evidence="3 9" id="KW-0813">Transport</keyword>
<comment type="subunit">
    <text evidence="9">Homodimer.</text>
</comment>
<evidence type="ECO:0000256" key="4">
    <source>
        <dbReference type="ARBA" id="ARBA00022692"/>
    </source>
</evidence>
<dbReference type="InterPro" id="IPR046342">
    <property type="entry name" value="CBS_dom_sf"/>
</dbReference>
<dbReference type="Gene3D" id="3.10.580.10">
    <property type="entry name" value="CBS-domain"/>
    <property type="match status" value="1"/>
</dbReference>
<keyword evidence="5 9" id="KW-0460">Magnesium</keyword>
<dbReference type="CDD" id="cd04606">
    <property type="entry name" value="CBS_pair_Mg_transporter"/>
    <property type="match status" value="1"/>
</dbReference>
<comment type="subcellular location">
    <subcellularLocation>
        <location evidence="9">Cell membrane</location>
        <topology evidence="9">Multi-pass membrane protein</topology>
    </subcellularLocation>
    <subcellularLocation>
        <location evidence="1">Membrane</location>
        <topology evidence="1">Multi-pass membrane protein</topology>
    </subcellularLocation>
</comment>
<dbReference type="InterPro" id="IPR036739">
    <property type="entry name" value="SLC41_membr_dom_sf"/>
</dbReference>
<dbReference type="Pfam" id="PF01769">
    <property type="entry name" value="MgtE"/>
    <property type="match status" value="1"/>
</dbReference>
<keyword evidence="4 9" id="KW-0812">Transmembrane</keyword>
<feature type="transmembrane region" description="Helical" evidence="9">
    <location>
        <begin position="291"/>
        <end position="308"/>
    </location>
</feature>
<proteinExistence type="inferred from homology"/>
<dbReference type="NCBIfam" id="TIGR00400">
    <property type="entry name" value="mgtE"/>
    <property type="match status" value="1"/>
</dbReference>
<gene>
    <name evidence="11" type="ORF">Mal64_03930</name>
</gene>
<dbReference type="InterPro" id="IPR000644">
    <property type="entry name" value="CBS_dom"/>
</dbReference>
<evidence type="ECO:0000313" key="12">
    <source>
        <dbReference type="Proteomes" id="UP000315440"/>
    </source>
</evidence>